<comment type="caution">
    <text evidence="1">The sequence shown here is derived from an EMBL/GenBank/DDBJ whole genome shotgun (WGS) entry which is preliminary data.</text>
</comment>
<evidence type="ECO:0000313" key="1">
    <source>
        <dbReference type="EMBL" id="KAF4620879.1"/>
    </source>
</evidence>
<keyword evidence="2" id="KW-1185">Reference proteome</keyword>
<accession>A0A8H4VUX4</accession>
<evidence type="ECO:0000313" key="2">
    <source>
        <dbReference type="Proteomes" id="UP000521872"/>
    </source>
</evidence>
<protein>
    <submittedName>
        <fullName evidence="1">Uncharacterized protein</fullName>
    </submittedName>
</protein>
<dbReference type="Proteomes" id="UP000521872">
    <property type="component" value="Unassembled WGS sequence"/>
</dbReference>
<dbReference type="AlphaFoldDB" id="A0A8H4VUX4"/>
<sequence>MERLANSQVCPSLPIARPTPILQVFERLKTKRLNHESITSTFWDRGHCPKTEQRAIRQPPHHNCAASDVDTSFSSTGTSELRLILATFKGCLVGAAGDGVTERPVCVSSSIELVGTVTYTMGASWIRLHLWLEVYPAADSIETPLLRCQIIPKSSFSSD</sequence>
<gene>
    <name evidence="1" type="ORF">D9613_000067</name>
</gene>
<reference evidence="1 2" key="1">
    <citation type="submission" date="2019-12" db="EMBL/GenBank/DDBJ databases">
        <authorList>
            <person name="Floudas D."/>
            <person name="Bentzer J."/>
            <person name="Ahren D."/>
            <person name="Johansson T."/>
            <person name="Persson P."/>
            <person name="Tunlid A."/>
        </authorList>
    </citation>
    <scope>NUCLEOTIDE SEQUENCE [LARGE SCALE GENOMIC DNA]</scope>
    <source>
        <strain evidence="1 2">CBS 102.39</strain>
    </source>
</reference>
<organism evidence="1 2">
    <name type="scientific">Agrocybe pediades</name>
    <dbReference type="NCBI Taxonomy" id="84607"/>
    <lineage>
        <taxon>Eukaryota</taxon>
        <taxon>Fungi</taxon>
        <taxon>Dikarya</taxon>
        <taxon>Basidiomycota</taxon>
        <taxon>Agaricomycotina</taxon>
        <taxon>Agaricomycetes</taxon>
        <taxon>Agaricomycetidae</taxon>
        <taxon>Agaricales</taxon>
        <taxon>Agaricineae</taxon>
        <taxon>Strophariaceae</taxon>
        <taxon>Agrocybe</taxon>
    </lineage>
</organism>
<name>A0A8H4VUX4_9AGAR</name>
<dbReference type="EMBL" id="JAACJL010000015">
    <property type="protein sequence ID" value="KAF4620879.1"/>
    <property type="molecule type" value="Genomic_DNA"/>
</dbReference>
<proteinExistence type="predicted"/>